<feature type="transmembrane region" description="Helical" evidence="1">
    <location>
        <begin position="21"/>
        <end position="46"/>
    </location>
</feature>
<keyword evidence="1" id="KW-0472">Membrane</keyword>
<keyword evidence="1" id="KW-0812">Transmembrane</keyword>
<reference evidence="3" key="1">
    <citation type="journal article" date="2019" name="Int. J. Syst. Evol. Microbiol.">
        <title>The Global Catalogue of Microorganisms (GCM) 10K type strain sequencing project: providing services to taxonomists for standard genome sequencing and annotation.</title>
        <authorList>
            <consortium name="The Broad Institute Genomics Platform"/>
            <consortium name="The Broad Institute Genome Sequencing Center for Infectious Disease"/>
            <person name="Wu L."/>
            <person name="Ma J."/>
        </authorList>
    </citation>
    <scope>NUCLEOTIDE SEQUENCE [LARGE SCALE GENOMIC DNA]</scope>
    <source>
        <strain evidence="3">NCAIM B.02333</strain>
    </source>
</reference>
<name>A0ABV7WAI6_9MICO</name>
<dbReference type="Proteomes" id="UP001595685">
    <property type="component" value="Unassembled WGS sequence"/>
</dbReference>
<comment type="caution">
    <text evidence="2">The sequence shown here is derived from an EMBL/GenBank/DDBJ whole genome shotgun (WGS) entry which is preliminary data.</text>
</comment>
<proteinExistence type="predicted"/>
<feature type="transmembrane region" description="Helical" evidence="1">
    <location>
        <begin position="94"/>
        <end position="114"/>
    </location>
</feature>
<gene>
    <name evidence="2" type="ORF">ACFOLH_00460</name>
</gene>
<keyword evidence="3" id="KW-1185">Reference proteome</keyword>
<keyword evidence="1" id="KW-1133">Transmembrane helix</keyword>
<protein>
    <submittedName>
        <fullName evidence="2">Uncharacterized protein</fullName>
    </submittedName>
</protein>
<organism evidence="2 3">
    <name type="scientific">Aquipuribacter hungaricus</name>
    <dbReference type="NCBI Taxonomy" id="545624"/>
    <lineage>
        <taxon>Bacteria</taxon>
        <taxon>Bacillati</taxon>
        <taxon>Actinomycetota</taxon>
        <taxon>Actinomycetes</taxon>
        <taxon>Micrococcales</taxon>
        <taxon>Intrasporangiaceae</taxon>
        <taxon>Aquipuribacter</taxon>
    </lineage>
</organism>
<evidence type="ECO:0000313" key="2">
    <source>
        <dbReference type="EMBL" id="MFC3686808.1"/>
    </source>
</evidence>
<feature type="transmembrane region" description="Helical" evidence="1">
    <location>
        <begin position="66"/>
        <end position="87"/>
    </location>
</feature>
<dbReference type="RefSeq" id="WP_340293930.1">
    <property type="nucleotide sequence ID" value="NZ_JBBEOI010000129.1"/>
</dbReference>
<evidence type="ECO:0000256" key="1">
    <source>
        <dbReference type="SAM" id="Phobius"/>
    </source>
</evidence>
<evidence type="ECO:0000313" key="3">
    <source>
        <dbReference type="Proteomes" id="UP001595685"/>
    </source>
</evidence>
<sequence length="154" mass="16808">MAPAAPLARLDRALSAPRPAVVRVLAWAAVNYLLLVVAVLVAYLLVAVPPLSLLPSEYPQSFEDHMLALLYGTTGWPLHLLVVAAVSRTRLARLWVVLASPLLSGISVGLYYLGIFHYDTARSVVLGWTLYALVCRFMPPARRPSAVPARRPGR</sequence>
<dbReference type="EMBL" id="JBHRWW010000001">
    <property type="protein sequence ID" value="MFC3686808.1"/>
    <property type="molecule type" value="Genomic_DNA"/>
</dbReference>
<accession>A0ABV7WAI6</accession>